<protein>
    <recommendedName>
        <fullName evidence="1">BTB domain-containing protein</fullName>
    </recommendedName>
</protein>
<evidence type="ECO:0000259" key="1">
    <source>
        <dbReference type="PROSITE" id="PS50097"/>
    </source>
</evidence>
<dbReference type="Gene3D" id="3.30.710.10">
    <property type="entry name" value="Potassium Channel Kv1.1, Chain A"/>
    <property type="match status" value="1"/>
</dbReference>
<dbReference type="InterPro" id="IPR011333">
    <property type="entry name" value="SKP1/BTB/POZ_sf"/>
</dbReference>
<organism evidence="2 3">
    <name type="scientific">Pristionchus mayeri</name>
    <dbReference type="NCBI Taxonomy" id="1317129"/>
    <lineage>
        <taxon>Eukaryota</taxon>
        <taxon>Metazoa</taxon>
        <taxon>Ecdysozoa</taxon>
        <taxon>Nematoda</taxon>
        <taxon>Chromadorea</taxon>
        <taxon>Rhabditida</taxon>
        <taxon>Rhabditina</taxon>
        <taxon>Diplogasteromorpha</taxon>
        <taxon>Diplogasteroidea</taxon>
        <taxon>Neodiplogasteridae</taxon>
        <taxon>Pristionchus</taxon>
    </lineage>
</organism>
<dbReference type="Pfam" id="PF00651">
    <property type="entry name" value="BTB"/>
    <property type="match status" value="1"/>
</dbReference>
<dbReference type="EMBL" id="BTRK01000003">
    <property type="protein sequence ID" value="GMR44403.1"/>
    <property type="molecule type" value="Genomic_DNA"/>
</dbReference>
<sequence length="102" mass="11695">IISPRTNIDFGFTVPGLLSDATLIVKGKELHVNEQYLSNMSSVLRTMFDNISPGTRNTVVLEEVKYQECVEFLRWIYPSNVKNFEEEAIHRLIALSKRLNVP</sequence>
<reference evidence="3" key="1">
    <citation type="submission" date="2022-10" db="EMBL/GenBank/DDBJ databases">
        <title>Genome assembly of Pristionchus species.</title>
        <authorList>
            <person name="Yoshida K."/>
            <person name="Sommer R.J."/>
        </authorList>
    </citation>
    <scope>NUCLEOTIDE SEQUENCE [LARGE SCALE GENOMIC DNA]</scope>
    <source>
        <strain evidence="3">RS5460</strain>
    </source>
</reference>
<dbReference type="Proteomes" id="UP001328107">
    <property type="component" value="Unassembled WGS sequence"/>
</dbReference>
<comment type="caution">
    <text evidence="2">The sequence shown here is derived from an EMBL/GenBank/DDBJ whole genome shotgun (WGS) entry which is preliminary data.</text>
</comment>
<dbReference type="PANTHER" id="PTHR22744">
    <property type="entry name" value="HELIX LOOP HELIX PROTEIN 21-RELATED"/>
    <property type="match status" value="1"/>
</dbReference>
<dbReference type="PANTHER" id="PTHR22744:SF17">
    <property type="entry name" value="BTB DOMAIN-CONTAINING PROTEIN"/>
    <property type="match status" value="1"/>
</dbReference>
<dbReference type="InterPro" id="IPR000210">
    <property type="entry name" value="BTB/POZ_dom"/>
</dbReference>
<dbReference type="AlphaFoldDB" id="A0AAN5CAP1"/>
<feature type="domain" description="BTB" evidence="1">
    <location>
        <begin position="19"/>
        <end position="85"/>
    </location>
</feature>
<gene>
    <name evidence="2" type="ORF">PMAYCL1PPCAC_14598</name>
</gene>
<evidence type="ECO:0000313" key="3">
    <source>
        <dbReference type="Proteomes" id="UP001328107"/>
    </source>
</evidence>
<dbReference type="SUPFAM" id="SSF54695">
    <property type="entry name" value="POZ domain"/>
    <property type="match status" value="1"/>
</dbReference>
<evidence type="ECO:0000313" key="2">
    <source>
        <dbReference type="EMBL" id="GMR44403.1"/>
    </source>
</evidence>
<dbReference type="PROSITE" id="PS50097">
    <property type="entry name" value="BTB"/>
    <property type="match status" value="1"/>
</dbReference>
<proteinExistence type="predicted"/>
<keyword evidence="3" id="KW-1185">Reference proteome</keyword>
<dbReference type="SMART" id="SM00225">
    <property type="entry name" value="BTB"/>
    <property type="match status" value="1"/>
</dbReference>
<name>A0AAN5CAP1_9BILA</name>
<accession>A0AAN5CAP1</accession>
<feature type="non-terminal residue" evidence="2">
    <location>
        <position position="102"/>
    </location>
</feature>
<feature type="non-terminal residue" evidence="2">
    <location>
        <position position="1"/>
    </location>
</feature>
<dbReference type="CDD" id="cd18186">
    <property type="entry name" value="BTB_POZ_ZBTB_KLHL-like"/>
    <property type="match status" value="1"/>
</dbReference>